<dbReference type="Gene3D" id="3.20.20.450">
    <property type="entry name" value="EAL domain"/>
    <property type="match status" value="1"/>
</dbReference>
<name>V6EZW7_MAGGM</name>
<reference evidence="1 2" key="1">
    <citation type="journal article" date="2014" name="Genome Announc.">
        <title>Complete genome sequence of Magnetospirillum gryphiswaldense MSR-1.</title>
        <authorList>
            <person name="Wang X."/>
            <person name="Wang Q."/>
            <person name="Zhang W."/>
            <person name="Wang Y."/>
            <person name="Li L."/>
            <person name="Wen T."/>
            <person name="Zhang T."/>
            <person name="Zhang Y."/>
            <person name="Xu J."/>
            <person name="Hu J."/>
            <person name="Li S."/>
            <person name="Liu L."/>
            <person name="Liu J."/>
            <person name="Jiang W."/>
            <person name="Tian J."/>
            <person name="Li Y."/>
            <person name="Schuler D."/>
            <person name="Wang L."/>
            <person name="Li J."/>
        </authorList>
    </citation>
    <scope>NUCLEOTIDE SEQUENCE [LARGE SCALE GENOMIC DNA]</scope>
    <source>
        <strain evidence="2">DSM 6361 / JCM 21280 / NBRC 15271 / MSR-1</strain>
    </source>
</reference>
<dbReference type="KEGG" id="mgy:MGMSRv2__1492"/>
<proteinExistence type="predicted"/>
<dbReference type="InterPro" id="IPR035919">
    <property type="entry name" value="EAL_sf"/>
</dbReference>
<evidence type="ECO:0008006" key="3">
    <source>
        <dbReference type="Google" id="ProtNLM"/>
    </source>
</evidence>
<accession>V6EZW7</accession>
<gene>
    <name evidence="1" type="ordered locus">MGMSRv2__1492</name>
</gene>
<protein>
    <recommendedName>
        <fullName evidence="3">EAL domain-containing protein</fullName>
    </recommendedName>
</protein>
<dbReference type="EMBL" id="HG794546">
    <property type="protein sequence ID" value="CDK98707.1"/>
    <property type="molecule type" value="Genomic_DNA"/>
</dbReference>
<evidence type="ECO:0000313" key="2">
    <source>
        <dbReference type="Proteomes" id="UP000018922"/>
    </source>
</evidence>
<dbReference type="STRING" id="1430440.MGMSRv2__1492"/>
<dbReference type="AlphaFoldDB" id="V6EZW7"/>
<organism evidence="1 2">
    <name type="scientific">Magnetospirillum gryphiswaldense (strain DSM 6361 / JCM 21280 / NBRC 15271 / MSR-1)</name>
    <dbReference type="NCBI Taxonomy" id="431944"/>
    <lineage>
        <taxon>Bacteria</taxon>
        <taxon>Pseudomonadati</taxon>
        <taxon>Pseudomonadota</taxon>
        <taxon>Alphaproteobacteria</taxon>
        <taxon>Rhodospirillales</taxon>
        <taxon>Rhodospirillaceae</taxon>
        <taxon>Magnetospirillum</taxon>
    </lineage>
</organism>
<dbReference type="Proteomes" id="UP000018922">
    <property type="component" value="Chromosome I"/>
</dbReference>
<evidence type="ECO:0000313" key="1">
    <source>
        <dbReference type="EMBL" id="CDK98707.1"/>
    </source>
</evidence>
<dbReference type="eggNOG" id="ENOG502ZK2N">
    <property type="taxonomic scope" value="Bacteria"/>
</dbReference>
<keyword evidence="2" id="KW-1185">Reference proteome</keyword>
<sequence>MTAPVVYSDRAAFEHLLQQVLHDDQDGSFGRLHIVRISPVGADDDEWHRLLPKAMAIAENILHHRLGATDSCLRLAEGRFMLLFPTLSAIEGRLRATAIATEIRQHLTGSQSHGVEVATEVLPLSTLRHTKAPASVETMHKAMEHSHHPSISLSIEYQPVWDMPRQAIIGSRARARRDFGGQTMWERAVMFGGEEDPMAVDVNRHLAHAGAAFRPDRGLLFLPVVVNTHTLSHGKGIEDFLDTICHPGGGKLVLELAGAVANLSRPTLRAVIGAIRARGCAVAIRVVPEAETARFLRECGAEYLCLNQLQAQLAGFTPSAIHALYTLVAHDVGELGFQLALWNATNPEDIKRAASLGFTLFSGAPVGVTTKSTATLKTLPVPAIFA</sequence>
<dbReference type="HOGENOM" id="CLU_715323_0_0_5"/>